<dbReference type="SUPFAM" id="SSF53474">
    <property type="entry name" value="alpha/beta-Hydrolases"/>
    <property type="match status" value="1"/>
</dbReference>
<name>A0AA90H9V4_9ACTN</name>
<dbReference type="Gene3D" id="3.40.50.1820">
    <property type="entry name" value="alpha/beta hydrolase"/>
    <property type="match status" value="1"/>
</dbReference>
<sequence length="382" mass="40391">MPVGYLLSVAVVALGTLFALVPPRRSRALSALGFRLGLLLNEVPVIGCYWLIGWTLLAFAQGNIATPGAWAAVGLAALTVVGLVVVARRGSQAGPVVERALAEGLGQGRRAAVGAGPVGRVDGRRLARFLLVPLLRRRHGVVRVANLSYGDAGRRNLLDVYHHRSRPAGGPVLIHLHGGRFRGGRKNTQSLSLLHRLAARGWVCVSADYRLQPAARHPDHLVDLKKVIAWVREHGPEYGADPAVVFVAGSSAGGHLAAFAALTPNDPAFQPGFEDADTSVTAAVCLNAYLGPYDGQGADTSPAAHVRSDAPPFLIVHGDRDSVVPAAGARHFAATLRAVSTSPVVHAELPGGQHAFDLFPSYRFETVVDAVESFAAWVLKNR</sequence>
<dbReference type="GO" id="GO:0016787">
    <property type="term" value="F:hydrolase activity"/>
    <property type="evidence" value="ECO:0007669"/>
    <property type="project" value="UniProtKB-KW"/>
</dbReference>
<dbReference type="EMBL" id="JABXJJ020000054">
    <property type="protein sequence ID" value="MDI5973885.1"/>
    <property type="molecule type" value="Genomic_DNA"/>
</dbReference>
<feature type="transmembrane region" description="Helical" evidence="2">
    <location>
        <begin position="43"/>
        <end position="60"/>
    </location>
</feature>
<keyword evidence="2" id="KW-0812">Transmembrane</keyword>
<feature type="domain" description="BD-FAE-like" evidence="3">
    <location>
        <begin position="158"/>
        <end position="274"/>
    </location>
</feature>
<dbReference type="Pfam" id="PF20434">
    <property type="entry name" value="BD-FAE"/>
    <property type="match status" value="1"/>
</dbReference>
<dbReference type="PANTHER" id="PTHR48081:SF33">
    <property type="entry name" value="KYNURENINE FORMAMIDASE"/>
    <property type="match status" value="1"/>
</dbReference>
<protein>
    <submittedName>
        <fullName evidence="5">Alpha/beta hydrolase</fullName>
    </submittedName>
</protein>
<keyword evidence="1 5" id="KW-0378">Hydrolase</keyword>
<keyword evidence="6" id="KW-1185">Reference proteome</keyword>
<evidence type="ECO:0000313" key="6">
    <source>
        <dbReference type="Proteomes" id="UP001156398"/>
    </source>
</evidence>
<dbReference type="AlphaFoldDB" id="A0AA90H9V4"/>
<keyword evidence="2" id="KW-1133">Transmembrane helix</keyword>
<keyword evidence="2" id="KW-0472">Membrane</keyword>
<evidence type="ECO:0000313" key="4">
    <source>
        <dbReference type="EMBL" id="MDI5966830.1"/>
    </source>
</evidence>
<evidence type="ECO:0000313" key="5">
    <source>
        <dbReference type="EMBL" id="MDI5973885.1"/>
    </source>
</evidence>
<feature type="transmembrane region" description="Helical" evidence="2">
    <location>
        <begin position="67"/>
        <end position="87"/>
    </location>
</feature>
<dbReference type="Proteomes" id="UP001156398">
    <property type="component" value="Unassembled WGS sequence"/>
</dbReference>
<dbReference type="InterPro" id="IPR029058">
    <property type="entry name" value="AB_hydrolase_fold"/>
</dbReference>
<gene>
    <name evidence="4" type="ORF">POF43_029565</name>
    <name evidence="5" type="ORF">POF50_031855</name>
</gene>
<proteinExistence type="predicted"/>
<evidence type="ECO:0000256" key="1">
    <source>
        <dbReference type="ARBA" id="ARBA00022801"/>
    </source>
</evidence>
<reference evidence="5 6" key="1">
    <citation type="submission" date="2023-05" db="EMBL/GenBank/DDBJ databases">
        <title>Streptantibioticus silvisoli sp. nov., acidotolerant actinomycetes 1 from pine litter.</title>
        <authorList>
            <person name="Swiecimska M."/>
            <person name="Golinska P."/>
            <person name="Sangal V."/>
            <person name="Wachnowicz B."/>
            <person name="Goodfellow M."/>
        </authorList>
    </citation>
    <scope>NUCLEOTIDE SEQUENCE</scope>
    <source>
        <strain evidence="5">SL13</strain>
        <strain evidence="4 6">SL54</strain>
    </source>
</reference>
<dbReference type="EMBL" id="JAAGKO020000062">
    <property type="protein sequence ID" value="MDI5966830.1"/>
    <property type="molecule type" value="Genomic_DNA"/>
</dbReference>
<dbReference type="InterPro" id="IPR050300">
    <property type="entry name" value="GDXG_lipolytic_enzyme"/>
</dbReference>
<accession>A0AA90H9V4</accession>
<organism evidence="5">
    <name type="scientific">Streptantibioticus silvisoli</name>
    <dbReference type="NCBI Taxonomy" id="2705255"/>
    <lineage>
        <taxon>Bacteria</taxon>
        <taxon>Bacillati</taxon>
        <taxon>Actinomycetota</taxon>
        <taxon>Actinomycetes</taxon>
        <taxon>Kitasatosporales</taxon>
        <taxon>Streptomycetaceae</taxon>
        <taxon>Streptantibioticus</taxon>
    </lineage>
</organism>
<comment type="caution">
    <text evidence="5">The sequence shown here is derived from an EMBL/GenBank/DDBJ whole genome shotgun (WGS) entry which is preliminary data.</text>
</comment>
<evidence type="ECO:0000256" key="2">
    <source>
        <dbReference type="SAM" id="Phobius"/>
    </source>
</evidence>
<evidence type="ECO:0000259" key="3">
    <source>
        <dbReference type="Pfam" id="PF20434"/>
    </source>
</evidence>
<dbReference type="InterPro" id="IPR049492">
    <property type="entry name" value="BD-FAE-like_dom"/>
</dbReference>
<dbReference type="PANTHER" id="PTHR48081">
    <property type="entry name" value="AB HYDROLASE SUPERFAMILY PROTEIN C4A8.06C"/>
    <property type="match status" value="1"/>
</dbReference>
<dbReference type="RefSeq" id="WP_271325376.1">
    <property type="nucleotide sequence ID" value="NZ_JAAGKO020000062.1"/>
</dbReference>